<dbReference type="GeneTree" id="ENSGT01100000263482"/>
<dbReference type="GO" id="GO:0030335">
    <property type="term" value="P:positive regulation of cell migration"/>
    <property type="evidence" value="ECO:0007669"/>
    <property type="project" value="TreeGrafter"/>
</dbReference>
<evidence type="ECO:0000256" key="6">
    <source>
        <dbReference type="RuleBase" id="RU361150"/>
    </source>
</evidence>
<dbReference type="PROSITE" id="PS00472">
    <property type="entry name" value="SMALL_CYTOKINES_CC"/>
    <property type="match status" value="1"/>
</dbReference>
<evidence type="ECO:0000256" key="5">
    <source>
        <dbReference type="ARBA" id="ARBA00023157"/>
    </source>
</evidence>
<dbReference type="GO" id="GO:0008009">
    <property type="term" value="F:chemokine activity"/>
    <property type="evidence" value="ECO:0007669"/>
    <property type="project" value="InterPro"/>
</dbReference>
<keyword evidence="6" id="KW-0964">Secreted</keyword>
<keyword evidence="4" id="KW-0732">Signal</keyword>
<dbReference type="Pfam" id="PF00048">
    <property type="entry name" value="IL8"/>
    <property type="match status" value="1"/>
</dbReference>
<proteinExistence type="inferred from homology"/>
<evidence type="ECO:0000256" key="2">
    <source>
        <dbReference type="ARBA" id="ARBA00022500"/>
    </source>
</evidence>
<accession>A0A7N4NHX8</accession>
<dbReference type="FunFam" id="2.40.50.40:FF:000002">
    <property type="entry name" value="C-C motif chemokine"/>
    <property type="match status" value="1"/>
</dbReference>
<dbReference type="GO" id="GO:0048020">
    <property type="term" value="F:CCR chemokine receptor binding"/>
    <property type="evidence" value="ECO:0007669"/>
    <property type="project" value="TreeGrafter"/>
</dbReference>
<dbReference type="Ensembl" id="ENSSHAT00000048955.1">
    <property type="protein sequence ID" value="ENSSHAP00000023425.1"/>
    <property type="gene ID" value="ENSSHAG00000030788.1"/>
</dbReference>
<comment type="subcellular location">
    <subcellularLocation>
        <location evidence="6">Secreted</location>
    </subcellularLocation>
</comment>
<evidence type="ECO:0000313" key="8">
    <source>
        <dbReference type="Ensembl" id="ENSSHAP00000023425.1"/>
    </source>
</evidence>
<reference evidence="8" key="3">
    <citation type="submission" date="2025-09" db="UniProtKB">
        <authorList>
            <consortium name="Ensembl"/>
        </authorList>
    </citation>
    <scope>IDENTIFICATION</scope>
</reference>
<keyword evidence="3 6" id="KW-0202">Cytokine</keyword>
<dbReference type="PANTHER" id="PTHR12015:SF103">
    <property type="entry name" value="C-C MOTIF CHEMOKINE 4-RELATED"/>
    <property type="match status" value="1"/>
</dbReference>
<evidence type="ECO:0000256" key="1">
    <source>
        <dbReference type="ARBA" id="ARBA00010868"/>
    </source>
</evidence>
<dbReference type="GO" id="GO:0061844">
    <property type="term" value="P:antimicrobial humoral immune response mediated by antimicrobial peptide"/>
    <property type="evidence" value="ECO:0007669"/>
    <property type="project" value="TreeGrafter"/>
</dbReference>
<dbReference type="InterPro" id="IPR039809">
    <property type="entry name" value="Chemokine_b/g/d"/>
</dbReference>
<protein>
    <recommendedName>
        <fullName evidence="6">C-C motif chemokine</fullName>
    </recommendedName>
</protein>
<evidence type="ECO:0000256" key="3">
    <source>
        <dbReference type="ARBA" id="ARBA00022514"/>
    </source>
</evidence>
<organism evidence="8 9">
    <name type="scientific">Sarcophilus harrisii</name>
    <name type="common">Tasmanian devil</name>
    <name type="synonym">Sarcophilus laniarius</name>
    <dbReference type="NCBI Taxonomy" id="9305"/>
    <lineage>
        <taxon>Eukaryota</taxon>
        <taxon>Metazoa</taxon>
        <taxon>Chordata</taxon>
        <taxon>Craniata</taxon>
        <taxon>Vertebrata</taxon>
        <taxon>Euteleostomi</taxon>
        <taxon>Mammalia</taxon>
        <taxon>Metatheria</taxon>
        <taxon>Dasyuromorphia</taxon>
        <taxon>Dasyuridae</taxon>
        <taxon>Sarcophilus</taxon>
    </lineage>
</organism>
<dbReference type="SMART" id="SM00199">
    <property type="entry name" value="SCY"/>
    <property type="match status" value="1"/>
</dbReference>
<dbReference type="GO" id="GO:0006954">
    <property type="term" value="P:inflammatory response"/>
    <property type="evidence" value="ECO:0007669"/>
    <property type="project" value="TreeGrafter"/>
</dbReference>
<dbReference type="OrthoDB" id="9447832at2759"/>
<sequence length="116" mass="12940">MRERTDLQNLSPCALIHRLLSPLRIMKVSVAALSILMVMAFSSLVSSAPMGSDPPTSCCFSYVSQQIQRKFVTDYYETSSLCSQPAVVFLTKRGRQVCANPTDAWVQSYVEDLELN</sequence>
<dbReference type="CDD" id="cd00272">
    <property type="entry name" value="Chemokine_CC"/>
    <property type="match status" value="1"/>
</dbReference>
<dbReference type="InterPro" id="IPR000827">
    <property type="entry name" value="Chemokine_CC_CS"/>
</dbReference>
<dbReference type="GO" id="GO:0070098">
    <property type="term" value="P:chemokine-mediated signaling pathway"/>
    <property type="evidence" value="ECO:0007669"/>
    <property type="project" value="TreeGrafter"/>
</dbReference>
<dbReference type="SUPFAM" id="SSF54117">
    <property type="entry name" value="Interleukin 8-like chemokines"/>
    <property type="match status" value="1"/>
</dbReference>
<dbReference type="AlphaFoldDB" id="A0A7N4NHX8"/>
<gene>
    <name evidence="8" type="primary">LOC116423445</name>
</gene>
<keyword evidence="2 6" id="KW-0145">Chemotaxis</keyword>
<dbReference type="InterPro" id="IPR001811">
    <property type="entry name" value="Chemokine_IL8-like_dom"/>
</dbReference>
<evidence type="ECO:0000256" key="4">
    <source>
        <dbReference type="ARBA" id="ARBA00022729"/>
    </source>
</evidence>
<evidence type="ECO:0000259" key="7">
    <source>
        <dbReference type="SMART" id="SM00199"/>
    </source>
</evidence>
<reference evidence="8 9" key="1">
    <citation type="journal article" date="2011" name="Proc. Natl. Acad. Sci. U.S.A.">
        <title>Genetic diversity and population structure of the endangered marsupial Sarcophilus harrisii (Tasmanian devil).</title>
        <authorList>
            <person name="Miller W."/>
            <person name="Hayes V.M."/>
            <person name="Ratan A."/>
            <person name="Petersen D.C."/>
            <person name="Wittekindt N.E."/>
            <person name="Miller J."/>
            <person name="Walenz B."/>
            <person name="Knight J."/>
            <person name="Qi J."/>
            <person name="Zhao F."/>
            <person name="Wang Q."/>
            <person name="Bedoya-Reina O.C."/>
            <person name="Katiyar N."/>
            <person name="Tomsho L.P."/>
            <person name="Kasson L.M."/>
            <person name="Hardie R.A."/>
            <person name="Woodbridge P."/>
            <person name="Tindall E.A."/>
            <person name="Bertelsen M.F."/>
            <person name="Dixon D."/>
            <person name="Pyecroft S."/>
            <person name="Helgen K.M."/>
            <person name="Lesk A.M."/>
            <person name="Pringle T.H."/>
            <person name="Patterson N."/>
            <person name="Zhang Y."/>
            <person name="Kreiss A."/>
            <person name="Woods G.M."/>
            <person name="Jones M.E."/>
            <person name="Schuster S.C."/>
        </authorList>
    </citation>
    <scope>NUCLEOTIDE SEQUENCE [LARGE SCALE GENOMIC DNA]</scope>
</reference>
<dbReference type="InterPro" id="IPR036048">
    <property type="entry name" value="Interleukin_8-like_sf"/>
</dbReference>
<comment type="similarity">
    <text evidence="1 6">Belongs to the intercrine beta (chemokine CC) family.</text>
</comment>
<feature type="domain" description="Chemokine interleukin-8-like" evidence="7">
    <location>
        <begin position="55"/>
        <end position="113"/>
    </location>
</feature>
<dbReference type="PANTHER" id="PTHR12015">
    <property type="entry name" value="SMALL INDUCIBLE CYTOKINE A"/>
    <property type="match status" value="1"/>
</dbReference>
<reference evidence="8" key="2">
    <citation type="submission" date="2025-08" db="UniProtKB">
        <authorList>
            <consortium name="Ensembl"/>
        </authorList>
    </citation>
    <scope>IDENTIFICATION</scope>
</reference>
<keyword evidence="9" id="KW-1185">Reference proteome</keyword>
<name>A0A7N4NHX8_SARHA</name>
<dbReference type="GO" id="GO:0048245">
    <property type="term" value="P:eosinophil chemotaxis"/>
    <property type="evidence" value="ECO:0007669"/>
    <property type="project" value="TreeGrafter"/>
</dbReference>
<dbReference type="Gene3D" id="2.40.50.40">
    <property type="match status" value="1"/>
</dbReference>
<keyword evidence="5" id="KW-1015">Disulfide bond</keyword>
<dbReference type="GO" id="GO:0005615">
    <property type="term" value="C:extracellular space"/>
    <property type="evidence" value="ECO:0007669"/>
    <property type="project" value="UniProtKB-KW"/>
</dbReference>
<evidence type="ECO:0000313" key="9">
    <source>
        <dbReference type="Proteomes" id="UP000007648"/>
    </source>
</evidence>
<dbReference type="Proteomes" id="UP000007648">
    <property type="component" value="Unassembled WGS sequence"/>
</dbReference>